<accession>A0A6A6QFI4</accession>
<evidence type="ECO:0000313" key="1">
    <source>
        <dbReference type="EMBL" id="KAF2490869.1"/>
    </source>
</evidence>
<organism evidence="1 2">
    <name type="scientific">Lophium mytilinum</name>
    <dbReference type="NCBI Taxonomy" id="390894"/>
    <lineage>
        <taxon>Eukaryota</taxon>
        <taxon>Fungi</taxon>
        <taxon>Dikarya</taxon>
        <taxon>Ascomycota</taxon>
        <taxon>Pezizomycotina</taxon>
        <taxon>Dothideomycetes</taxon>
        <taxon>Pleosporomycetidae</taxon>
        <taxon>Mytilinidiales</taxon>
        <taxon>Mytilinidiaceae</taxon>
        <taxon>Lophium</taxon>
    </lineage>
</organism>
<dbReference type="Proteomes" id="UP000799750">
    <property type="component" value="Unassembled WGS sequence"/>
</dbReference>
<proteinExistence type="predicted"/>
<evidence type="ECO:0000313" key="2">
    <source>
        <dbReference type="Proteomes" id="UP000799750"/>
    </source>
</evidence>
<protein>
    <submittedName>
        <fullName evidence="1">Uncharacterized protein</fullName>
    </submittedName>
</protein>
<reference evidence="1" key="1">
    <citation type="journal article" date="2020" name="Stud. Mycol.">
        <title>101 Dothideomycetes genomes: a test case for predicting lifestyles and emergence of pathogens.</title>
        <authorList>
            <person name="Haridas S."/>
            <person name="Albert R."/>
            <person name="Binder M."/>
            <person name="Bloem J."/>
            <person name="Labutti K."/>
            <person name="Salamov A."/>
            <person name="Andreopoulos B."/>
            <person name="Baker S."/>
            <person name="Barry K."/>
            <person name="Bills G."/>
            <person name="Bluhm B."/>
            <person name="Cannon C."/>
            <person name="Castanera R."/>
            <person name="Culley D."/>
            <person name="Daum C."/>
            <person name="Ezra D."/>
            <person name="Gonzalez J."/>
            <person name="Henrissat B."/>
            <person name="Kuo A."/>
            <person name="Liang C."/>
            <person name="Lipzen A."/>
            <person name="Lutzoni F."/>
            <person name="Magnuson J."/>
            <person name="Mondo S."/>
            <person name="Nolan M."/>
            <person name="Ohm R."/>
            <person name="Pangilinan J."/>
            <person name="Park H.-J."/>
            <person name="Ramirez L."/>
            <person name="Alfaro M."/>
            <person name="Sun H."/>
            <person name="Tritt A."/>
            <person name="Yoshinaga Y."/>
            <person name="Zwiers L.-H."/>
            <person name="Turgeon B."/>
            <person name="Goodwin S."/>
            <person name="Spatafora J."/>
            <person name="Crous P."/>
            <person name="Grigoriev I."/>
        </authorList>
    </citation>
    <scope>NUCLEOTIDE SEQUENCE</scope>
    <source>
        <strain evidence="1">CBS 269.34</strain>
    </source>
</reference>
<name>A0A6A6QFI4_9PEZI</name>
<keyword evidence="2" id="KW-1185">Reference proteome</keyword>
<sequence length="186" mass="19825">MVTVSRLSCVGALTPITLESPLTHRSGRITPHVSCCPIQKFKSKRGRESSSTNRSSLQRGFFNASLESQGPKVVPALTAGPLGVVPAQFHVLTIISVLLHGNGSTAFGTQASVRGKASHRGGAGSLVLLTDPTYFFHDTVLAYKSQNRGRQLFFSNPSTSAPRSVSVDTRMVTKVRLRPTFGAATS</sequence>
<dbReference type="AlphaFoldDB" id="A0A6A6QFI4"/>
<dbReference type="EMBL" id="MU004196">
    <property type="protein sequence ID" value="KAF2490869.1"/>
    <property type="molecule type" value="Genomic_DNA"/>
</dbReference>
<gene>
    <name evidence="1" type="ORF">BU16DRAFT_136400</name>
</gene>